<dbReference type="InterPro" id="IPR058316">
    <property type="entry name" value="DUF8003"/>
</dbReference>
<dbReference type="Gramene" id="Pp3c1_6240V3.3">
    <property type="protein sequence ID" value="Pp3c1_6240V3.3"/>
    <property type="gene ID" value="Pp3c1_6240"/>
</dbReference>
<dbReference type="Proteomes" id="UP000006727">
    <property type="component" value="Chromosome 1"/>
</dbReference>
<feature type="chain" id="PRO_5043158419" description="DUF8003 domain-containing protein" evidence="3">
    <location>
        <begin position="27"/>
        <end position="1451"/>
    </location>
</feature>
<evidence type="ECO:0000313" key="6">
    <source>
        <dbReference type="EnsemblPlants" id="Pp3c1_6240V3.1"/>
    </source>
</evidence>
<feature type="transmembrane region" description="Helical" evidence="2">
    <location>
        <begin position="1364"/>
        <end position="1385"/>
    </location>
</feature>
<name>A0A2K1L774_PHYPA</name>
<feature type="region of interest" description="Disordered" evidence="1">
    <location>
        <begin position="163"/>
        <end position="182"/>
    </location>
</feature>
<reference evidence="5 7" key="1">
    <citation type="journal article" date="2008" name="Science">
        <title>The Physcomitrella genome reveals evolutionary insights into the conquest of land by plants.</title>
        <authorList>
            <person name="Rensing S."/>
            <person name="Lang D."/>
            <person name="Zimmer A."/>
            <person name="Terry A."/>
            <person name="Salamov A."/>
            <person name="Shapiro H."/>
            <person name="Nishiyama T."/>
            <person name="Perroud P.-F."/>
            <person name="Lindquist E."/>
            <person name="Kamisugi Y."/>
            <person name="Tanahashi T."/>
            <person name="Sakakibara K."/>
            <person name="Fujita T."/>
            <person name="Oishi K."/>
            <person name="Shin-I T."/>
            <person name="Kuroki Y."/>
            <person name="Toyoda A."/>
            <person name="Suzuki Y."/>
            <person name="Hashimoto A."/>
            <person name="Yamaguchi K."/>
            <person name="Sugano A."/>
            <person name="Kohara Y."/>
            <person name="Fujiyama A."/>
            <person name="Anterola A."/>
            <person name="Aoki S."/>
            <person name="Ashton N."/>
            <person name="Barbazuk W.B."/>
            <person name="Barker E."/>
            <person name="Bennetzen J."/>
            <person name="Bezanilla M."/>
            <person name="Blankenship R."/>
            <person name="Cho S.H."/>
            <person name="Dutcher S."/>
            <person name="Estelle M."/>
            <person name="Fawcett J.A."/>
            <person name="Gundlach H."/>
            <person name="Hanada K."/>
            <person name="Heyl A."/>
            <person name="Hicks K.A."/>
            <person name="Hugh J."/>
            <person name="Lohr M."/>
            <person name="Mayer K."/>
            <person name="Melkozernov A."/>
            <person name="Murata T."/>
            <person name="Nelson D."/>
            <person name="Pils B."/>
            <person name="Prigge M."/>
            <person name="Reiss B."/>
            <person name="Renner T."/>
            <person name="Rombauts S."/>
            <person name="Rushton P."/>
            <person name="Sanderfoot A."/>
            <person name="Schween G."/>
            <person name="Shiu S.-H."/>
            <person name="Stueber K."/>
            <person name="Theodoulou F.L."/>
            <person name="Tu H."/>
            <person name="Van de Peer Y."/>
            <person name="Verrier P.J."/>
            <person name="Waters E."/>
            <person name="Wood A."/>
            <person name="Yang L."/>
            <person name="Cove D."/>
            <person name="Cuming A."/>
            <person name="Hasebe M."/>
            <person name="Lucas S."/>
            <person name="Mishler D.B."/>
            <person name="Reski R."/>
            <person name="Grigoriev I."/>
            <person name="Quatrano R.S."/>
            <person name="Boore J.L."/>
        </authorList>
    </citation>
    <scope>NUCLEOTIDE SEQUENCE [LARGE SCALE GENOMIC DNA]</scope>
    <source>
        <strain evidence="6 7">cv. Gransden 2004</strain>
    </source>
</reference>
<sequence>MAALGLNFALVGVLLLLLLIVSYSSCTSLAHTAVAVYKLRQDGHSWKGFSQIPSLRLTPELLSDYRKQSLSCEEDLSGLGSLDTVCVLNQSISFAQENTVLVGNGTLEIQPNVSISCVSLGCSVTILLRGDANVGANSTIRSSSLWIEAANVNLGDGASFNSSAFGGKPPSGTSGTPSGIDGAGAGHGGRGALCLNDSSKEQRDSWGGDMYGWSTLMKPWDFGSSGGTTRKYADLGGKGGGRVNVTITGILVIDGSIEADGGSVGYEGGGGSGGSIFVRASRIKGHGQISAIGGSGRGGASGGRIAISSMRIDGVTVRYHGGDSFACPQNNGAAGTRFDLFSSSLHVSNSNKTTATDTLLLEFPNHPLWSEVCVENNASVLVPLLWSRVQVRYTITLQSGGLLSFGLASFSTSVFELVAEGVYMSDSTIKVYGALKLSVKMLLMWNSTIKVEGNPDDFMLATSTIETSNLVILRQGSVIESSVNLGMHGQGLLALSGPGDSLRAQRLFVSLFYTVQVAEGAMMQAPLNADSPIKEEITRVYCENSVCPEEVLTPSEDCTLNVSSPFTMQFCRVEDVDINGTVVGSAIHVQRVKTISIRGIFSTSALGCQGGLGKGMFNSAAAGGGGGHGGKGGRGFYKGSYSLGGAPYGNNSLPCEFGSGSGIGNASFGEYTTGGGIIVMGSNEHPISKIEIFGVLSTDGGSFDESQRQVGGPDMGDPGGGSGGSLLLFLQTLIMGNGSILSSAGGHGGPVGGGGGGGGRLHFHWSNIPTGVDFVPLAYVKGLYHTRGGRAGGETSEDGENGTISGVDCPPGLYGIFCKECPVGTYKNEIGWKSELCKSCPPENLPRRAKYIYTRGGVVEATCPYQCISDKYHMPNCYTMVEDLIYTLGGPWWFTLLLSVVMVVLAMVLSVARMKLVGNDDFSGPAPTPHGALIDHSFPFLESLNEVLETARVEESQNHIHRMYFMGNNTFGEPWHLPHSPPEQIMDLVYEDAFNRFAEEINFLAAYQWWEGSVHSILSVLAYPVAWSWQQWRARKKIQRLREYVRSEYDHACLRSCRSRALYEGLKVAATPDLMLAYIDVFLGGDEKRPDLPPKLMQRLPLTIIFGGEGSYMAPYSLHSDNLLTSLIGQAVPSTMWYRLVAGLNVQLRTVRRGSLRSSLLPVLNWLNTHANSRIASLGVRVDLAWYQATATGYYQFGLVMNPADEVPQPMQFPDDPSPNDSPRSIRYMPSDHDDGFNAPQQWQFSQGYSQLGISRRRIGGAVLDFSSLKSLEYRRDFFFPLSFLVRNARPVGHHASVGLVISLLLLVDLSLTLLMLLQFYSISLGAMLAILLVLPFASVIPSAAGLNALFSHGPRRSAALARIYALWNITSFVNLSTAFIYGYIHYVMKFDSATSNLQGFNSEEESWWLFPALLVLEKSVQASMIDLHIANLEIQDRTLYSEDATRFWES</sequence>
<keyword evidence="3" id="KW-0732">Signal</keyword>
<keyword evidence="2" id="KW-0472">Membrane</keyword>
<evidence type="ECO:0000313" key="7">
    <source>
        <dbReference type="Proteomes" id="UP000006727"/>
    </source>
</evidence>
<dbReference type="EnsemblPlants" id="Pp3c1_6240V3.2">
    <property type="protein sequence ID" value="Pp3c1_6240V3.2"/>
    <property type="gene ID" value="Pp3c1_6240"/>
</dbReference>
<evidence type="ECO:0000259" key="4">
    <source>
        <dbReference type="Pfam" id="PF26010"/>
    </source>
</evidence>
<dbReference type="FunCoup" id="A0A2K1L774">
    <property type="interactions" value="980"/>
</dbReference>
<dbReference type="OMA" id="YSYSMID"/>
<keyword evidence="2" id="KW-0812">Transmembrane</keyword>
<keyword evidence="7" id="KW-1185">Reference proteome</keyword>
<dbReference type="EMBL" id="ABEU02000001">
    <property type="protein sequence ID" value="PNR61841.1"/>
    <property type="molecule type" value="Genomic_DNA"/>
</dbReference>
<proteinExistence type="predicted"/>
<dbReference type="RefSeq" id="XP_024382319.1">
    <property type="nucleotide sequence ID" value="XM_024526551.2"/>
</dbReference>
<dbReference type="PaxDb" id="3218-PP1S45_273V6.1"/>
<dbReference type="GeneID" id="112285586"/>
<feature type="compositionally biased region" description="Low complexity" evidence="1">
    <location>
        <begin position="166"/>
        <end position="180"/>
    </location>
</feature>
<dbReference type="EnsemblPlants" id="Pp3c1_6240V3.1">
    <property type="protein sequence ID" value="Pp3c1_6240V3.1"/>
    <property type="gene ID" value="Pp3c1_6240"/>
</dbReference>
<dbReference type="Gramene" id="Pp3c1_6240V3.2">
    <property type="protein sequence ID" value="Pp3c1_6240V3.2"/>
    <property type="gene ID" value="Pp3c1_6240"/>
</dbReference>
<evidence type="ECO:0000256" key="3">
    <source>
        <dbReference type="SAM" id="SignalP"/>
    </source>
</evidence>
<feature type="transmembrane region" description="Helical" evidence="2">
    <location>
        <begin position="1327"/>
        <end position="1352"/>
    </location>
</feature>
<feature type="signal peptide" evidence="3">
    <location>
        <begin position="1"/>
        <end position="26"/>
    </location>
</feature>
<protein>
    <recommendedName>
        <fullName evidence="4">DUF8003 domain-containing protein</fullName>
    </recommendedName>
</protein>
<dbReference type="Pfam" id="PF26010">
    <property type="entry name" value="DUF8003"/>
    <property type="match status" value="1"/>
</dbReference>
<dbReference type="Gramene" id="Pp3c1_6240V3.4">
    <property type="protein sequence ID" value="Pp3c1_6240V3.4"/>
    <property type="gene ID" value="Pp3c1_6240"/>
</dbReference>
<feature type="transmembrane region" description="Helical" evidence="2">
    <location>
        <begin position="892"/>
        <end position="912"/>
    </location>
</feature>
<dbReference type="PANTHER" id="PTHR31513:SF2">
    <property type="entry name" value="MRAZ"/>
    <property type="match status" value="1"/>
</dbReference>
<evidence type="ECO:0000256" key="1">
    <source>
        <dbReference type="SAM" id="MobiDB-lite"/>
    </source>
</evidence>
<accession>A0A2K1L774</accession>
<dbReference type="STRING" id="3218.A0A2K1L774"/>
<dbReference type="KEGG" id="ppp:112285586"/>
<organism evidence="5">
    <name type="scientific">Physcomitrium patens</name>
    <name type="common">Spreading-leaved earth moss</name>
    <name type="synonym">Physcomitrella patens</name>
    <dbReference type="NCBI Taxonomy" id="3218"/>
    <lineage>
        <taxon>Eukaryota</taxon>
        <taxon>Viridiplantae</taxon>
        <taxon>Streptophyta</taxon>
        <taxon>Embryophyta</taxon>
        <taxon>Bryophyta</taxon>
        <taxon>Bryophytina</taxon>
        <taxon>Bryopsida</taxon>
        <taxon>Funariidae</taxon>
        <taxon>Funariales</taxon>
        <taxon>Funariaceae</taxon>
        <taxon>Physcomitrium</taxon>
    </lineage>
</organism>
<dbReference type="PANTHER" id="PTHR31513">
    <property type="entry name" value="EPHRIN TYPE-B RECEPTOR"/>
    <property type="match status" value="1"/>
</dbReference>
<keyword evidence="2" id="KW-1133">Transmembrane helix</keyword>
<reference evidence="5 7" key="2">
    <citation type="journal article" date="2018" name="Plant J.">
        <title>The Physcomitrella patens chromosome-scale assembly reveals moss genome structure and evolution.</title>
        <authorList>
            <person name="Lang D."/>
            <person name="Ullrich K.K."/>
            <person name="Murat F."/>
            <person name="Fuchs J."/>
            <person name="Jenkins J."/>
            <person name="Haas F.B."/>
            <person name="Piednoel M."/>
            <person name="Gundlach H."/>
            <person name="Van Bel M."/>
            <person name="Meyberg R."/>
            <person name="Vives C."/>
            <person name="Morata J."/>
            <person name="Symeonidi A."/>
            <person name="Hiss M."/>
            <person name="Muchero W."/>
            <person name="Kamisugi Y."/>
            <person name="Saleh O."/>
            <person name="Blanc G."/>
            <person name="Decker E.L."/>
            <person name="van Gessel N."/>
            <person name="Grimwood J."/>
            <person name="Hayes R.D."/>
            <person name="Graham S.W."/>
            <person name="Gunter L.E."/>
            <person name="McDaniel S.F."/>
            <person name="Hoernstein S.N.W."/>
            <person name="Larsson A."/>
            <person name="Li F.W."/>
            <person name="Perroud P.F."/>
            <person name="Phillips J."/>
            <person name="Ranjan P."/>
            <person name="Rokshar D.S."/>
            <person name="Rothfels C.J."/>
            <person name="Schneider L."/>
            <person name="Shu S."/>
            <person name="Stevenson D.W."/>
            <person name="Thummler F."/>
            <person name="Tillich M."/>
            <person name="Villarreal Aguilar J.C."/>
            <person name="Widiez T."/>
            <person name="Wong G.K."/>
            <person name="Wymore A."/>
            <person name="Zhang Y."/>
            <person name="Zimmer A.D."/>
            <person name="Quatrano R.S."/>
            <person name="Mayer K.F.X."/>
            <person name="Goodstein D."/>
            <person name="Casacuberta J.M."/>
            <person name="Vandepoele K."/>
            <person name="Reski R."/>
            <person name="Cuming A.C."/>
            <person name="Tuskan G.A."/>
            <person name="Maumus F."/>
            <person name="Salse J."/>
            <person name="Schmutz J."/>
            <person name="Rensing S.A."/>
        </authorList>
    </citation>
    <scope>NUCLEOTIDE SEQUENCE [LARGE SCALE GENOMIC DNA]</scope>
    <source>
        <strain evidence="6 7">cv. Gransden 2004</strain>
    </source>
</reference>
<dbReference type="Gramene" id="Pp3c1_6240V3.1">
    <property type="protein sequence ID" value="Pp3c1_6240V3.1"/>
    <property type="gene ID" value="Pp3c1_6240"/>
</dbReference>
<feature type="transmembrane region" description="Helical" evidence="2">
    <location>
        <begin position="1297"/>
        <end position="1321"/>
    </location>
</feature>
<dbReference type="EnsemblPlants" id="Pp3c1_6240V3.4">
    <property type="protein sequence ID" value="Pp3c1_6240V3.4"/>
    <property type="gene ID" value="Pp3c1_6240"/>
</dbReference>
<dbReference type="SMART" id="SM01411">
    <property type="entry name" value="Ephrin_rec_like"/>
    <property type="match status" value="1"/>
</dbReference>
<dbReference type="OrthoDB" id="122018at2759"/>
<feature type="domain" description="DUF8003" evidence="4">
    <location>
        <begin position="805"/>
        <end position="878"/>
    </location>
</feature>
<reference evidence="6" key="3">
    <citation type="submission" date="2020-12" db="UniProtKB">
        <authorList>
            <consortium name="EnsemblPlants"/>
        </authorList>
    </citation>
    <scope>IDENTIFICATION</scope>
</reference>
<evidence type="ECO:0000313" key="5">
    <source>
        <dbReference type="EMBL" id="PNR61841.1"/>
    </source>
</evidence>
<evidence type="ECO:0000256" key="2">
    <source>
        <dbReference type="SAM" id="Phobius"/>
    </source>
</evidence>
<gene>
    <name evidence="6" type="primary">LOC112285586</name>
    <name evidence="5" type="ORF">PHYPA_000265</name>
</gene>
<dbReference type="EnsemblPlants" id="Pp3c1_6240V3.3">
    <property type="protein sequence ID" value="Pp3c1_6240V3.3"/>
    <property type="gene ID" value="Pp3c1_6240"/>
</dbReference>